<comment type="caution">
    <text evidence="2">The sequence shown here is derived from an EMBL/GenBank/DDBJ whole genome shotgun (WGS) entry which is preliminary data.</text>
</comment>
<protein>
    <recommendedName>
        <fullName evidence="1">BetI-type transcriptional repressor C-terminal domain-containing protein</fullName>
    </recommendedName>
</protein>
<proteinExistence type="predicted"/>
<dbReference type="Pfam" id="PF13977">
    <property type="entry name" value="TetR_C_6"/>
    <property type="match status" value="1"/>
</dbReference>
<feature type="domain" description="BetI-type transcriptional repressor C-terminal" evidence="1">
    <location>
        <begin position="4"/>
        <end position="79"/>
    </location>
</feature>
<gene>
    <name evidence="2" type="ORF">GCM10011579_008210</name>
</gene>
<dbReference type="InterPro" id="IPR036271">
    <property type="entry name" value="Tet_transcr_reg_TetR-rel_C_sf"/>
</dbReference>
<dbReference type="SUPFAM" id="SSF48498">
    <property type="entry name" value="Tetracyclin repressor-like, C-terminal domain"/>
    <property type="match status" value="1"/>
</dbReference>
<reference evidence="2 3" key="1">
    <citation type="journal article" date="2014" name="Int. J. Syst. Evol. Microbiol.">
        <title>Complete genome sequence of Corynebacterium casei LMG S-19264T (=DSM 44701T), isolated from a smear-ripened cheese.</title>
        <authorList>
            <consortium name="US DOE Joint Genome Institute (JGI-PGF)"/>
            <person name="Walter F."/>
            <person name="Albersmeier A."/>
            <person name="Kalinowski J."/>
            <person name="Ruckert C."/>
        </authorList>
    </citation>
    <scope>NUCLEOTIDE SEQUENCE [LARGE SCALE GENOMIC DNA]</scope>
    <source>
        <strain evidence="2 3">CGMCC 4.7111</strain>
    </source>
</reference>
<dbReference type="AlphaFoldDB" id="A0A917XUG5"/>
<dbReference type="EMBL" id="BMMM01000001">
    <property type="protein sequence ID" value="GGN51864.1"/>
    <property type="molecule type" value="Genomic_DNA"/>
</dbReference>
<keyword evidence="3" id="KW-1185">Reference proteome</keyword>
<dbReference type="Proteomes" id="UP000600365">
    <property type="component" value="Unassembled WGS sequence"/>
</dbReference>
<dbReference type="Gene3D" id="1.10.357.10">
    <property type="entry name" value="Tetracycline Repressor, domain 2"/>
    <property type="match status" value="1"/>
</dbReference>
<name>A0A917XUG5_9ACTN</name>
<evidence type="ECO:0000313" key="3">
    <source>
        <dbReference type="Proteomes" id="UP000600365"/>
    </source>
</evidence>
<evidence type="ECO:0000313" key="2">
    <source>
        <dbReference type="EMBL" id="GGN51864.1"/>
    </source>
</evidence>
<accession>A0A917XUG5</accession>
<dbReference type="InterPro" id="IPR039538">
    <property type="entry name" value="BetI_C"/>
</dbReference>
<sequence>MFPRLMIQVWTEALRNDELSALTTAGYDKARAAWAKLVENYKAAGLMPEDARADAMARTVIALAQGSAARTAVFGASSAVVLRDALRALMGMGESTVRP</sequence>
<evidence type="ECO:0000259" key="1">
    <source>
        <dbReference type="Pfam" id="PF13977"/>
    </source>
</evidence>
<organism evidence="2 3">
    <name type="scientific">Streptomyces albiflavescens</name>
    <dbReference type="NCBI Taxonomy" id="1623582"/>
    <lineage>
        <taxon>Bacteria</taxon>
        <taxon>Bacillati</taxon>
        <taxon>Actinomycetota</taxon>
        <taxon>Actinomycetes</taxon>
        <taxon>Kitasatosporales</taxon>
        <taxon>Streptomycetaceae</taxon>
        <taxon>Streptomyces</taxon>
    </lineage>
</organism>